<dbReference type="GO" id="GO:0003677">
    <property type="term" value="F:DNA binding"/>
    <property type="evidence" value="ECO:0007669"/>
    <property type="project" value="UniProtKB-KW"/>
</dbReference>
<dbReference type="Gene3D" id="1.10.10.10">
    <property type="entry name" value="Winged helix-like DNA-binding domain superfamily/Winged helix DNA-binding domain"/>
    <property type="match status" value="1"/>
</dbReference>
<dbReference type="SUPFAM" id="SSF46785">
    <property type="entry name" value="Winged helix' DNA-binding domain"/>
    <property type="match status" value="1"/>
</dbReference>
<dbReference type="Pfam" id="PF09339">
    <property type="entry name" value="HTH_IclR"/>
    <property type="match status" value="1"/>
</dbReference>
<dbReference type="PROSITE" id="PS51078">
    <property type="entry name" value="ICLR_ED"/>
    <property type="match status" value="1"/>
</dbReference>
<evidence type="ECO:0000256" key="3">
    <source>
        <dbReference type="ARBA" id="ARBA00023163"/>
    </source>
</evidence>
<evidence type="ECO:0000313" key="6">
    <source>
        <dbReference type="EMBL" id="WEK28507.1"/>
    </source>
</evidence>
<dbReference type="InterPro" id="IPR050707">
    <property type="entry name" value="HTH_MetabolicPath_Reg"/>
</dbReference>
<feature type="domain" description="IclR-ED" evidence="5">
    <location>
        <begin position="75"/>
        <end position="259"/>
    </location>
</feature>
<dbReference type="InterPro" id="IPR036390">
    <property type="entry name" value="WH_DNA-bd_sf"/>
</dbReference>
<dbReference type="EMBL" id="CP119325">
    <property type="protein sequence ID" value="WEK28507.1"/>
    <property type="molecule type" value="Genomic_DNA"/>
</dbReference>
<dbReference type="Pfam" id="PF01614">
    <property type="entry name" value="IclR_C"/>
    <property type="match status" value="1"/>
</dbReference>
<dbReference type="GO" id="GO:0045892">
    <property type="term" value="P:negative regulation of DNA-templated transcription"/>
    <property type="evidence" value="ECO:0007669"/>
    <property type="project" value="TreeGrafter"/>
</dbReference>
<keyword evidence="3" id="KW-0804">Transcription</keyword>
<dbReference type="GO" id="GO:0003700">
    <property type="term" value="F:DNA-binding transcription factor activity"/>
    <property type="evidence" value="ECO:0007669"/>
    <property type="project" value="TreeGrafter"/>
</dbReference>
<feature type="domain" description="HTH iclR-type" evidence="4">
    <location>
        <begin position="12"/>
        <end position="74"/>
    </location>
</feature>
<evidence type="ECO:0000259" key="5">
    <source>
        <dbReference type="PROSITE" id="PS51078"/>
    </source>
</evidence>
<dbReference type="Proteomes" id="UP001216329">
    <property type="component" value="Chromosome"/>
</dbReference>
<dbReference type="InterPro" id="IPR029016">
    <property type="entry name" value="GAF-like_dom_sf"/>
</dbReference>
<evidence type="ECO:0000313" key="7">
    <source>
        <dbReference type="Proteomes" id="UP001216329"/>
    </source>
</evidence>
<dbReference type="InterPro" id="IPR005471">
    <property type="entry name" value="Tscrpt_reg_IclR_N"/>
</dbReference>
<sequence>MSEHDEKSPRGIQSVEVAAELLEALTLLQKPVSLKEFASAVGMSSARAFPYLVSLVRSGLVFKDEETGLYEPGLVARDLGVLGLHFLSPTHEAEPVVKELAAATGHAVVLSVWGSLGPTVVRMEEARFSLYSEIRLGSVMSLTNSSIGRTFSAWLPQSALQKNLLLEEIRDAGSSTARLDLPSYLEQLSLIRERGVDVQRDRPMPGLSSLSAPVFGLNGEIVFTLTVFDDTNAMNLSVDGDTSLTLQRSTQKLSRQLGHYSIP</sequence>
<name>A0AAJ6B9U1_9PSED</name>
<organism evidence="6 7">
    <name type="scientific">Candidatus Pseudomonas phytovorans</name>
    <dbReference type="NCBI Taxonomy" id="3121377"/>
    <lineage>
        <taxon>Bacteria</taxon>
        <taxon>Pseudomonadati</taxon>
        <taxon>Pseudomonadota</taxon>
        <taxon>Gammaproteobacteria</taxon>
        <taxon>Pseudomonadales</taxon>
        <taxon>Pseudomonadaceae</taxon>
        <taxon>Pseudomonas</taxon>
    </lineage>
</organism>
<evidence type="ECO:0000256" key="2">
    <source>
        <dbReference type="ARBA" id="ARBA00023125"/>
    </source>
</evidence>
<dbReference type="SMART" id="SM00346">
    <property type="entry name" value="HTH_ICLR"/>
    <property type="match status" value="1"/>
</dbReference>
<dbReference type="PANTHER" id="PTHR30136:SF8">
    <property type="entry name" value="TRANSCRIPTIONAL REGULATORY PROTEIN"/>
    <property type="match status" value="1"/>
</dbReference>
<reference evidence="6" key="1">
    <citation type="submission" date="2023-03" db="EMBL/GenBank/DDBJ databases">
        <title>Andean soil-derived lignocellulolytic bacterial consortium as a source of novel taxa and putative plastic-active enzymes.</title>
        <authorList>
            <person name="Diaz-Garcia L."/>
            <person name="Chuvochina M."/>
            <person name="Feuerriegel G."/>
            <person name="Bunk B."/>
            <person name="Sproer C."/>
            <person name="Streit W.R."/>
            <person name="Rodriguez L.M."/>
            <person name="Overmann J."/>
            <person name="Jimenez D.J."/>
        </authorList>
    </citation>
    <scope>NUCLEOTIDE SEQUENCE</scope>
    <source>
        <strain evidence="6">MAG 876</strain>
    </source>
</reference>
<keyword evidence="2" id="KW-0238">DNA-binding</keyword>
<proteinExistence type="predicted"/>
<dbReference type="SUPFAM" id="SSF55781">
    <property type="entry name" value="GAF domain-like"/>
    <property type="match status" value="1"/>
</dbReference>
<gene>
    <name evidence="6" type="ORF">P0Y58_16510</name>
</gene>
<evidence type="ECO:0000256" key="1">
    <source>
        <dbReference type="ARBA" id="ARBA00023015"/>
    </source>
</evidence>
<keyword evidence="1" id="KW-0805">Transcription regulation</keyword>
<dbReference type="InterPro" id="IPR014757">
    <property type="entry name" value="Tscrpt_reg_IclR_C"/>
</dbReference>
<dbReference type="AlphaFoldDB" id="A0AAJ6B9U1"/>
<dbReference type="Gene3D" id="3.30.450.40">
    <property type="match status" value="1"/>
</dbReference>
<protein>
    <submittedName>
        <fullName evidence="6">IclR family transcriptional regulator C-terminal domain-containing protein</fullName>
    </submittedName>
</protein>
<dbReference type="PANTHER" id="PTHR30136">
    <property type="entry name" value="HELIX-TURN-HELIX TRANSCRIPTIONAL REGULATOR, ICLR FAMILY"/>
    <property type="match status" value="1"/>
</dbReference>
<dbReference type="InterPro" id="IPR036388">
    <property type="entry name" value="WH-like_DNA-bd_sf"/>
</dbReference>
<accession>A0AAJ6B9U1</accession>
<evidence type="ECO:0000259" key="4">
    <source>
        <dbReference type="PROSITE" id="PS51077"/>
    </source>
</evidence>
<dbReference type="PROSITE" id="PS51077">
    <property type="entry name" value="HTH_ICLR"/>
    <property type="match status" value="1"/>
</dbReference>